<dbReference type="STRING" id="36844.SAMN04488501_103184"/>
<evidence type="ECO:0000313" key="1">
    <source>
        <dbReference type="EMBL" id="KOA20676.1"/>
    </source>
</evidence>
<sequence length="181" mass="20887">MEEYDVSLNGITNPLNIPKKFKNIPNTTLYKKNIIDCNEKLINLRKILSIDIVLDINNGFKNKNNVSIIGDEKISITYIQNTFNNDVKKVNYKFPFIGEIQYPIENFKVNQVYAAVTKLKYKLTNSKNIVLENWIFLAPLINELDSHTNSNIQTNSNLENIDLNNNKGVDIIIDYDMNLDN</sequence>
<keyword evidence="2" id="KW-1185">Reference proteome</keyword>
<dbReference type="Proteomes" id="UP000037043">
    <property type="component" value="Unassembled WGS sequence"/>
</dbReference>
<accession>A0A0L6ZCI2</accession>
<dbReference type="AlphaFoldDB" id="A0A0L6ZCI2"/>
<reference evidence="2" key="1">
    <citation type="submission" date="2015-08" db="EMBL/GenBank/DDBJ databases">
        <title>Genome sequence of the strict anaerobe Clostridium homopropionicum LuHBu1 (DSM 5847T).</title>
        <authorList>
            <person name="Poehlein A."/>
            <person name="Beck M."/>
            <person name="Schiel-Bengelsdorf B."/>
            <person name="Bengelsdorf F.R."/>
            <person name="Daniel R."/>
            <person name="Duerre P."/>
        </authorList>
    </citation>
    <scope>NUCLEOTIDE SEQUENCE [LARGE SCALE GENOMIC DNA]</scope>
    <source>
        <strain evidence="2">DSM 5847</strain>
    </source>
</reference>
<dbReference type="EMBL" id="LHUR01000012">
    <property type="protein sequence ID" value="KOA20676.1"/>
    <property type="molecule type" value="Genomic_DNA"/>
</dbReference>
<name>A0A0L6ZCI2_9CLOT</name>
<dbReference type="PATRIC" id="fig|1121318.3.peg.823"/>
<comment type="caution">
    <text evidence="1">The sequence shown here is derived from an EMBL/GenBank/DDBJ whole genome shotgun (WGS) entry which is preliminary data.</text>
</comment>
<gene>
    <name evidence="1" type="ORF">CLHOM_08180</name>
</gene>
<proteinExistence type="predicted"/>
<evidence type="ECO:0000313" key="2">
    <source>
        <dbReference type="Proteomes" id="UP000037043"/>
    </source>
</evidence>
<organism evidence="1 2">
    <name type="scientific">Clostridium homopropionicum DSM 5847</name>
    <dbReference type="NCBI Taxonomy" id="1121318"/>
    <lineage>
        <taxon>Bacteria</taxon>
        <taxon>Bacillati</taxon>
        <taxon>Bacillota</taxon>
        <taxon>Clostridia</taxon>
        <taxon>Eubacteriales</taxon>
        <taxon>Clostridiaceae</taxon>
        <taxon>Clostridium</taxon>
    </lineage>
</organism>
<dbReference type="RefSeq" id="WP_052220408.1">
    <property type="nucleotide sequence ID" value="NZ_LHUR01000012.1"/>
</dbReference>
<protein>
    <submittedName>
        <fullName evidence="1">Uncharacterized protein</fullName>
    </submittedName>
</protein>